<evidence type="ECO:0000313" key="2">
    <source>
        <dbReference type="Proteomes" id="UP000032274"/>
    </source>
</evidence>
<name>A0AA40JPL0_STAAU</name>
<sequence length="158" mass="17322">MEHADQREQAAGSVEIHVDLAFQPFLEQRRRVVVDAAPRHVDGLDLGGRGVPNRGIIAVADGEVIADRAAEGGEPQDQCLLEGPVCALDLQRQPPFLHREVELVGACIAVRLGALRGEAIFLEQVEDRDPALLLDVRRAPKDSAFVERHVYDARIGHD</sequence>
<accession>A0AA40JPL0</accession>
<organism evidence="1 2">
    <name type="scientific">Staphylococcus aureus</name>
    <dbReference type="NCBI Taxonomy" id="1280"/>
    <lineage>
        <taxon>Bacteria</taxon>
        <taxon>Bacillati</taxon>
        <taxon>Bacillota</taxon>
        <taxon>Bacilli</taxon>
        <taxon>Bacillales</taxon>
        <taxon>Staphylococcaceae</taxon>
        <taxon>Staphylococcus</taxon>
    </lineage>
</organism>
<reference evidence="1 2" key="1">
    <citation type="submission" date="2015-01" db="EMBL/GenBank/DDBJ databases">
        <title>Characterization of Swiss Staphylococcus aureus strains involved in food poisoning.</title>
        <authorList>
            <person name="Crovadore J."/>
            <person name="Chablais R."/>
            <person name="Tonacini J."/>
            <person name="Schnyder B."/>
            <person name="Lefort F."/>
        </authorList>
    </citation>
    <scope>NUCLEOTIDE SEQUENCE [LARGE SCALE GENOMIC DNA]</scope>
    <source>
        <strain evidence="1 2">SA-120</strain>
    </source>
</reference>
<feature type="non-terminal residue" evidence="1">
    <location>
        <position position="158"/>
    </location>
</feature>
<proteinExistence type="predicted"/>
<protein>
    <submittedName>
        <fullName evidence="1">Uncharacterized protein</fullName>
    </submittedName>
</protein>
<dbReference type="Proteomes" id="UP000032274">
    <property type="component" value="Unassembled WGS sequence"/>
</dbReference>
<comment type="caution">
    <text evidence="1">The sequence shown here is derived from an EMBL/GenBank/DDBJ whole genome shotgun (WGS) entry which is preliminary data.</text>
</comment>
<dbReference type="EMBL" id="JXIG01000493">
    <property type="protein sequence ID" value="KIU01292.1"/>
    <property type="molecule type" value="Genomic_DNA"/>
</dbReference>
<evidence type="ECO:0000313" key="1">
    <source>
        <dbReference type="EMBL" id="KIU01292.1"/>
    </source>
</evidence>
<gene>
    <name evidence="1" type="ORF">QU38_02300</name>
</gene>
<dbReference type="AlphaFoldDB" id="A0AA40JPL0"/>